<dbReference type="STRING" id="476652.DEAC_c43560"/>
<evidence type="ECO:0000256" key="6">
    <source>
        <dbReference type="SAM" id="Phobius"/>
    </source>
</evidence>
<evidence type="ECO:0000259" key="9">
    <source>
        <dbReference type="Pfam" id="PF25990"/>
    </source>
</evidence>
<keyword evidence="6" id="KW-0472">Membrane</keyword>
<evidence type="ECO:0000256" key="1">
    <source>
        <dbReference type="ARBA" id="ARBA00004196"/>
    </source>
</evidence>
<evidence type="ECO:0000256" key="3">
    <source>
        <dbReference type="ARBA" id="ARBA00023054"/>
    </source>
</evidence>
<dbReference type="InterPro" id="IPR058627">
    <property type="entry name" value="MdtA-like_C"/>
</dbReference>
<comment type="caution">
    <text evidence="10">The sequence shown here is derived from an EMBL/GenBank/DDBJ whole genome shotgun (WGS) entry which is preliminary data.</text>
</comment>
<keyword evidence="6" id="KW-0812">Transmembrane</keyword>
<evidence type="ECO:0000259" key="7">
    <source>
        <dbReference type="Pfam" id="PF25917"/>
    </source>
</evidence>
<dbReference type="PATRIC" id="fig|476652.3.peg.4626"/>
<evidence type="ECO:0000256" key="5">
    <source>
        <dbReference type="SAM" id="MobiDB-lite"/>
    </source>
</evidence>
<feature type="domain" description="YknX-like beta-barrel" evidence="9">
    <location>
        <begin position="207"/>
        <end position="281"/>
    </location>
</feature>
<sequence>MKRRRIDWAISGVLIVAVALVGGNILYNTQNAKADTPSYITGTVRMGTVEKSVSASGTIQPLNQYDLSSGSGGKITEIDVKVGDSVKAGQQLAKLDPSQAQEQLDTAQANLIQAQAKVDQAGSNSANLEAAQLQLSSAQIAYNSAETALADTIIKAPAAGIITAVNGQVGSGSSSGTSSSSQSSSNSTGSQGNSALISMIGTSDTMQVVVPVNQVDIGKVSVGQAANITLDAYQGQTFSGKVTQVSPTGTSQSGVTTFNVTINVTNKDNEMKSGMSANVTIIIAQKQNVLTIPSSAVHTKGSNETVSLLKTGSTVPVTQTIQTGLDDGKNVEVVQGLQAGDKIVLGIRSTSSPTKSQTSQSGNSLNKALGGSTGNFGGYGGGMGGYGGGAGGGRGGYSGGNGGSSSRTQG</sequence>
<dbReference type="Pfam" id="PF25990">
    <property type="entry name" value="Beta-barrel_YknX"/>
    <property type="match status" value="1"/>
</dbReference>
<proteinExistence type="inferred from homology"/>
<organism evidence="10 11">
    <name type="scientific">Desulfosporosinus acididurans</name>
    <dbReference type="NCBI Taxonomy" id="476652"/>
    <lineage>
        <taxon>Bacteria</taxon>
        <taxon>Bacillati</taxon>
        <taxon>Bacillota</taxon>
        <taxon>Clostridia</taxon>
        <taxon>Eubacteriales</taxon>
        <taxon>Desulfitobacteriaceae</taxon>
        <taxon>Desulfosporosinus</taxon>
    </lineage>
</organism>
<evidence type="ECO:0000313" key="11">
    <source>
        <dbReference type="Proteomes" id="UP000036356"/>
    </source>
</evidence>
<dbReference type="Proteomes" id="UP000036356">
    <property type="component" value="Unassembled WGS sequence"/>
</dbReference>
<feature type="compositionally biased region" description="Gly residues" evidence="5">
    <location>
        <begin position="371"/>
        <end position="403"/>
    </location>
</feature>
<dbReference type="RefSeq" id="WP_047812110.1">
    <property type="nucleotide sequence ID" value="NZ_LDZY01000029.1"/>
</dbReference>
<reference evidence="10 11" key="1">
    <citation type="submission" date="2015-06" db="EMBL/GenBank/DDBJ databases">
        <title>Draft genome of the moderately acidophilic sulfate reducer Candidatus Desulfosporosinus acididurans strain M1.</title>
        <authorList>
            <person name="Poehlein A."/>
            <person name="Petzsch P."/>
            <person name="Johnson B.D."/>
            <person name="Schloemann M."/>
            <person name="Daniel R."/>
            <person name="Muehling M."/>
        </authorList>
    </citation>
    <scope>NUCLEOTIDE SEQUENCE [LARGE SCALE GENOMIC DNA]</scope>
    <source>
        <strain evidence="10 11">M1</strain>
    </source>
</reference>
<protein>
    <submittedName>
        <fullName evidence="10">Macrolide export protein MacA</fullName>
    </submittedName>
</protein>
<dbReference type="AlphaFoldDB" id="A0A0J1IG58"/>
<dbReference type="Pfam" id="PF25917">
    <property type="entry name" value="BSH_RND"/>
    <property type="match status" value="1"/>
</dbReference>
<dbReference type="Pfam" id="PF25967">
    <property type="entry name" value="RND-MFP_C"/>
    <property type="match status" value="1"/>
</dbReference>
<evidence type="ECO:0000256" key="2">
    <source>
        <dbReference type="ARBA" id="ARBA00009477"/>
    </source>
</evidence>
<feature type="domain" description="Multidrug resistance protein MdtA-like C-terminal permuted SH3" evidence="8">
    <location>
        <begin position="288"/>
        <end position="345"/>
    </location>
</feature>
<dbReference type="GO" id="GO:0030313">
    <property type="term" value="C:cell envelope"/>
    <property type="evidence" value="ECO:0007669"/>
    <property type="project" value="UniProtKB-SubCell"/>
</dbReference>
<feature type="compositionally biased region" description="Low complexity" evidence="5">
    <location>
        <begin position="349"/>
        <end position="361"/>
    </location>
</feature>
<dbReference type="Gene3D" id="2.40.30.170">
    <property type="match status" value="1"/>
</dbReference>
<dbReference type="NCBIfam" id="TIGR01730">
    <property type="entry name" value="RND_mfp"/>
    <property type="match status" value="1"/>
</dbReference>
<comment type="subcellular location">
    <subcellularLocation>
        <location evidence="1">Cell envelope</location>
    </subcellularLocation>
</comment>
<keyword evidence="3 4" id="KW-0175">Coiled coil</keyword>
<dbReference type="SUPFAM" id="SSF111369">
    <property type="entry name" value="HlyD-like secretion proteins"/>
    <property type="match status" value="1"/>
</dbReference>
<dbReference type="GO" id="GO:0016020">
    <property type="term" value="C:membrane"/>
    <property type="evidence" value="ECO:0007669"/>
    <property type="project" value="InterPro"/>
</dbReference>
<dbReference type="InterPro" id="IPR058625">
    <property type="entry name" value="MdtA-like_BSH"/>
</dbReference>
<gene>
    <name evidence="10" type="primary">macA_3</name>
    <name evidence="10" type="ORF">DEAC_c43560</name>
</gene>
<feature type="region of interest" description="Disordered" evidence="5">
    <location>
        <begin position="348"/>
        <end position="410"/>
    </location>
</feature>
<dbReference type="Gene3D" id="2.40.50.100">
    <property type="match status" value="1"/>
</dbReference>
<keyword evidence="11" id="KW-1185">Reference proteome</keyword>
<feature type="domain" description="Multidrug resistance protein MdtA-like barrel-sandwich hybrid" evidence="7">
    <location>
        <begin position="69"/>
        <end position="179"/>
    </location>
</feature>
<dbReference type="Gene3D" id="2.40.420.20">
    <property type="match status" value="1"/>
</dbReference>
<feature type="transmembrane region" description="Helical" evidence="6">
    <location>
        <begin position="7"/>
        <end position="27"/>
    </location>
</feature>
<name>A0A0J1IG58_9FIRM</name>
<dbReference type="InterPro" id="IPR050465">
    <property type="entry name" value="UPF0194_transport"/>
</dbReference>
<dbReference type="PANTHER" id="PTHR32347">
    <property type="entry name" value="EFFLUX SYSTEM COMPONENT YKNX-RELATED"/>
    <property type="match status" value="1"/>
</dbReference>
<dbReference type="Gene3D" id="1.10.287.470">
    <property type="entry name" value="Helix hairpin bin"/>
    <property type="match status" value="1"/>
</dbReference>
<dbReference type="GO" id="GO:0022857">
    <property type="term" value="F:transmembrane transporter activity"/>
    <property type="evidence" value="ECO:0007669"/>
    <property type="project" value="InterPro"/>
</dbReference>
<dbReference type="EMBL" id="LDZY01000029">
    <property type="protein sequence ID" value="KLU63721.1"/>
    <property type="molecule type" value="Genomic_DNA"/>
</dbReference>
<evidence type="ECO:0000313" key="10">
    <source>
        <dbReference type="EMBL" id="KLU63721.1"/>
    </source>
</evidence>
<evidence type="ECO:0000256" key="4">
    <source>
        <dbReference type="SAM" id="Coils"/>
    </source>
</evidence>
<feature type="region of interest" description="Disordered" evidence="5">
    <location>
        <begin position="170"/>
        <end position="195"/>
    </location>
</feature>
<evidence type="ECO:0000259" key="8">
    <source>
        <dbReference type="Pfam" id="PF25967"/>
    </source>
</evidence>
<comment type="similarity">
    <text evidence="2">Belongs to the membrane fusion protein (MFP) (TC 8.A.1) family.</text>
</comment>
<dbReference type="InterPro" id="IPR058636">
    <property type="entry name" value="Beta-barrel_YknX"/>
</dbReference>
<dbReference type="InterPro" id="IPR006143">
    <property type="entry name" value="RND_pump_MFP"/>
</dbReference>
<accession>A0A0J1IG58</accession>
<dbReference type="PANTHER" id="PTHR32347:SF14">
    <property type="entry name" value="EFFLUX SYSTEM COMPONENT YKNX-RELATED"/>
    <property type="match status" value="1"/>
</dbReference>
<feature type="compositionally biased region" description="Low complexity" evidence="5">
    <location>
        <begin position="171"/>
        <end position="194"/>
    </location>
</feature>
<keyword evidence="6" id="KW-1133">Transmembrane helix</keyword>
<feature type="coiled-coil region" evidence="4">
    <location>
        <begin position="104"/>
        <end position="148"/>
    </location>
</feature>